<keyword evidence="8" id="KW-1185">Reference proteome</keyword>
<evidence type="ECO:0000256" key="1">
    <source>
        <dbReference type="ARBA" id="ARBA00004141"/>
    </source>
</evidence>
<feature type="transmembrane region" description="Helical" evidence="6">
    <location>
        <begin position="18"/>
        <end position="40"/>
    </location>
</feature>
<comment type="caution">
    <text evidence="7">The sequence shown here is derived from an EMBL/GenBank/DDBJ whole genome shotgun (WGS) entry which is preliminary data.</text>
</comment>
<dbReference type="OMA" id="IGHGCCT"/>
<dbReference type="GO" id="GO:0032472">
    <property type="term" value="P:Golgi calcium ion transport"/>
    <property type="evidence" value="ECO:0007669"/>
    <property type="project" value="TreeGrafter"/>
</dbReference>
<comment type="subcellular location">
    <subcellularLocation>
        <location evidence="1 6">Membrane</location>
        <topology evidence="1 6">Multi-pass membrane protein</topology>
    </subcellularLocation>
</comment>
<dbReference type="OrthoDB" id="442680at2759"/>
<dbReference type="STRING" id="5627.A0A1C7MR69"/>
<reference evidence="7 8" key="1">
    <citation type="submission" date="2016-03" db="EMBL/GenBank/DDBJ databases">
        <title>Whole genome sequencing of Grifola frondosa 9006-11.</title>
        <authorList>
            <person name="Min B."/>
            <person name="Park H."/>
            <person name="Kim J.-G."/>
            <person name="Cho H."/>
            <person name="Oh Y.-L."/>
            <person name="Kong W.-S."/>
            <person name="Choi I.-G."/>
        </authorList>
    </citation>
    <scope>NUCLEOTIDE SEQUENCE [LARGE SCALE GENOMIC DNA]</scope>
    <source>
        <strain evidence="7 8">9006-11</strain>
    </source>
</reference>
<evidence type="ECO:0000256" key="6">
    <source>
        <dbReference type="RuleBase" id="RU365102"/>
    </source>
</evidence>
<dbReference type="PANTHER" id="PTHR12608:SF1">
    <property type="entry name" value="TRANSMEMBRANE PROTEIN 165"/>
    <property type="match status" value="1"/>
</dbReference>
<comment type="caution">
    <text evidence="6">Lacks conserved residue(s) required for the propagation of feature annotation.</text>
</comment>
<dbReference type="GO" id="GO:0032468">
    <property type="term" value="P:Golgi calcium ion homeostasis"/>
    <property type="evidence" value="ECO:0007669"/>
    <property type="project" value="TreeGrafter"/>
</dbReference>
<organism evidence="7 8">
    <name type="scientific">Grifola frondosa</name>
    <name type="common">Maitake</name>
    <name type="synonym">Polyporus frondosus</name>
    <dbReference type="NCBI Taxonomy" id="5627"/>
    <lineage>
        <taxon>Eukaryota</taxon>
        <taxon>Fungi</taxon>
        <taxon>Dikarya</taxon>
        <taxon>Basidiomycota</taxon>
        <taxon>Agaricomycotina</taxon>
        <taxon>Agaricomycetes</taxon>
        <taxon>Polyporales</taxon>
        <taxon>Grifolaceae</taxon>
        <taxon>Grifola</taxon>
    </lineage>
</organism>
<evidence type="ECO:0000256" key="5">
    <source>
        <dbReference type="ARBA" id="ARBA00023136"/>
    </source>
</evidence>
<dbReference type="AlphaFoldDB" id="A0A1C7MR69"/>
<evidence type="ECO:0000313" key="7">
    <source>
        <dbReference type="EMBL" id="OBZ79361.1"/>
    </source>
</evidence>
<proteinExistence type="inferred from homology"/>
<protein>
    <recommendedName>
        <fullName evidence="6">GDT1 family protein</fullName>
    </recommendedName>
</protein>
<evidence type="ECO:0000256" key="3">
    <source>
        <dbReference type="ARBA" id="ARBA00022692"/>
    </source>
</evidence>
<name>A0A1C7MR69_GRIFR</name>
<gene>
    <name evidence="7" type="ORF">A0H81_00037</name>
</gene>
<feature type="transmembrane region" description="Helical" evidence="6">
    <location>
        <begin position="52"/>
        <end position="69"/>
    </location>
</feature>
<keyword evidence="5 6" id="KW-0472">Membrane</keyword>
<dbReference type="GO" id="GO:0005384">
    <property type="term" value="F:manganese ion transmembrane transporter activity"/>
    <property type="evidence" value="ECO:0007669"/>
    <property type="project" value="TreeGrafter"/>
</dbReference>
<keyword evidence="3 6" id="KW-0812">Transmembrane</keyword>
<dbReference type="EMBL" id="LUGG01000001">
    <property type="protein sequence ID" value="OBZ79361.1"/>
    <property type="molecule type" value="Genomic_DNA"/>
</dbReference>
<evidence type="ECO:0000313" key="8">
    <source>
        <dbReference type="Proteomes" id="UP000092993"/>
    </source>
</evidence>
<dbReference type="Pfam" id="PF01169">
    <property type="entry name" value="GDT1"/>
    <property type="match status" value="1"/>
</dbReference>
<dbReference type="PANTHER" id="PTHR12608">
    <property type="entry name" value="TRANSMEMBRANE PROTEIN HTP-1 RELATED"/>
    <property type="match status" value="1"/>
</dbReference>
<evidence type="ECO:0000256" key="4">
    <source>
        <dbReference type="ARBA" id="ARBA00022989"/>
    </source>
</evidence>
<sequence length="86" mass="9073">MGDRSQISTIALAAADNLYVVMLGTVVGHSCCTALAVIGGRYVSTKISVKHVTLAGSALFLIFGVVYLYEAFLSIDPDTTDFDPLS</sequence>
<comment type="similarity">
    <text evidence="2 6">Belongs to the GDT1 family.</text>
</comment>
<dbReference type="InterPro" id="IPR001727">
    <property type="entry name" value="GDT1-like"/>
</dbReference>
<dbReference type="Proteomes" id="UP000092993">
    <property type="component" value="Unassembled WGS sequence"/>
</dbReference>
<accession>A0A1C7MR69</accession>
<dbReference type="GO" id="GO:0000329">
    <property type="term" value="C:fungal-type vacuole membrane"/>
    <property type="evidence" value="ECO:0007669"/>
    <property type="project" value="TreeGrafter"/>
</dbReference>
<dbReference type="GO" id="GO:0015085">
    <property type="term" value="F:calcium ion transmembrane transporter activity"/>
    <property type="evidence" value="ECO:0007669"/>
    <property type="project" value="TreeGrafter"/>
</dbReference>
<keyword evidence="4 6" id="KW-1133">Transmembrane helix</keyword>
<evidence type="ECO:0000256" key="2">
    <source>
        <dbReference type="ARBA" id="ARBA00009190"/>
    </source>
</evidence>
<dbReference type="GO" id="GO:0005794">
    <property type="term" value="C:Golgi apparatus"/>
    <property type="evidence" value="ECO:0007669"/>
    <property type="project" value="TreeGrafter"/>
</dbReference>